<feature type="non-terminal residue" evidence="2">
    <location>
        <position position="1"/>
    </location>
</feature>
<gene>
    <name evidence="2" type="ORF">Q9L58_010089</name>
</gene>
<keyword evidence="3" id="KW-1185">Reference proteome</keyword>
<dbReference type="EMBL" id="JBBBZM010000307">
    <property type="protein sequence ID" value="KAL0631062.1"/>
    <property type="molecule type" value="Genomic_DNA"/>
</dbReference>
<accession>A0ABR3G5S2</accession>
<comment type="caution">
    <text evidence="2">The sequence shown here is derived from an EMBL/GenBank/DDBJ whole genome shotgun (WGS) entry which is preliminary data.</text>
</comment>
<feature type="region of interest" description="Disordered" evidence="1">
    <location>
        <begin position="1"/>
        <end position="31"/>
    </location>
</feature>
<dbReference type="Proteomes" id="UP001447188">
    <property type="component" value="Unassembled WGS sequence"/>
</dbReference>
<feature type="compositionally biased region" description="Pro residues" evidence="1">
    <location>
        <begin position="9"/>
        <end position="20"/>
    </location>
</feature>
<name>A0ABR3G5S2_9PEZI</name>
<protein>
    <submittedName>
        <fullName evidence="2">Uncharacterized protein</fullName>
    </submittedName>
</protein>
<sequence length="273" mass="31528">VLTIATRPTPTPTPTPPPTTMTPKLPRSTHRVTGPEMTLYVGPNQQKIIIAASILTDASGWFARAARDGANLFRFESEDLQEMNLFLDFLEKGRYDLPREDSTPTRNFHGTRIGTTYGKLASKFVACRFHMHRRHVKMYFLGERFDVPALCTYAFDMLFELLEEEDATTIWKWEGSETFIEERLRLIIMVYKNPKLYGRPLRKLFALKAAETWSLYMECLEINKEFERRIALADLTTTAPEFVHDILMYLGDSRNTLSKLGRDGFFDVVKLQV</sequence>
<proteinExistence type="predicted"/>
<evidence type="ECO:0000313" key="3">
    <source>
        <dbReference type="Proteomes" id="UP001447188"/>
    </source>
</evidence>
<evidence type="ECO:0000313" key="2">
    <source>
        <dbReference type="EMBL" id="KAL0631062.1"/>
    </source>
</evidence>
<evidence type="ECO:0000256" key="1">
    <source>
        <dbReference type="SAM" id="MobiDB-lite"/>
    </source>
</evidence>
<organism evidence="2 3">
    <name type="scientific">Discina gigas</name>
    <dbReference type="NCBI Taxonomy" id="1032678"/>
    <lineage>
        <taxon>Eukaryota</taxon>
        <taxon>Fungi</taxon>
        <taxon>Dikarya</taxon>
        <taxon>Ascomycota</taxon>
        <taxon>Pezizomycotina</taxon>
        <taxon>Pezizomycetes</taxon>
        <taxon>Pezizales</taxon>
        <taxon>Discinaceae</taxon>
        <taxon>Discina</taxon>
    </lineage>
</organism>
<reference evidence="2 3" key="1">
    <citation type="submission" date="2024-02" db="EMBL/GenBank/DDBJ databases">
        <title>Discinaceae phylogenomics.</title>
        <authorList>
            <person name="Dirks A.C."/>
            <person name="James T.Y."/>
        </authorList>
    </citation>
    <scope>NUCLEOTIDE SEQUENCE [LARGE SCALE GENOMIC DNA]</scope>
    <source>
        <strain evidence="2 3">ACD0624</strain>
    </source>
</reference>